<evidence type="ECO:0000313" key="3">
    <source>
        <dbReference type="Proteomes" id="UP001165080"/>
    </source>
</evidence>
<keyword evidence="3" id="KW-1185">Reference proteome</keyword>
<proteinExistence type="predicted"/>
<organism evidence="2 3">
    <name type="scientific">Pleodorina starrii</name>
    <dbReference type="NCBI Taxonomy" id="330485"/>
    <lineage>
        <taxon>Eukaryota</taxon>
        <taxon>Viridiplantae</taxon>
        <taxon>Chlorophyta</taxon>
        <taxon>core chlorophytes</taxon>
        <taxon>Chlorophyceae</taxon>
        <taxon>CS clade</taxon>
        <taxon>Chlamydomonadales</taxon>
        <taxon>Volvocaceae</taxon>
        <taxon>Pleodorina</taxon>
    </lineage>
</organism>
<evidence type="ECO:0000256" key="1">
    <source>
        <dbReference type="SAM" id="MobiDB-lite"/>
    </source>
</evidence>
<name>A0A9W6F8Y5_9CHLO</name>
<sequence length="224" mass="23772">MMLPKGITQQRADEAVLEYRQPRPTAPSVGFVRAAYGGLQNKLILSNGTQTKCTMRGLLTGRLCSEAQDTLRQQLLQQQPAMGPNRPLGRGDRGGWSRQPAPAWGRGRGAPPPDPPAGGATLDICAIPADRMQAVVFTQRYLAGLGLENPADMKIQAAELRETPIAGSSDAIQIQDVAITAPHSTISVLVAMAASSSDENLGLATLNTDSKSLVPKYGMPDMDV</sequence>
<gene>
    <name evidence="2" type="primary">PLESTBF000809</name>
    <name evidence="2" type="ORF">PLESTB_001660200</name>
</gene>
<protein>
    <submittedName>
        <fullName evidence="2">Uncharacterized protein</fullName>
    </submittedName>
</protein>
<comment type="caution">
    <text evidence="2">The sequence shown here is derived from an EMBL/GenBank/DDBJ whole genome shotgun (WGS) entry which is preliminary data.</text>
</comment>
<dbReference type="EMBL" id="BRXU01000037">
    <property type="protein sequence ID" value="GLC60703.1"/>
    <property type="molecule type" value="Genomic_DNA"/>
</dbReference>
<accession>A0A9W6F8Y5</accession>
<evidence type="ECO:0000313" key="2">
    <source>
        <dbReference type="EMBL" id="GLC60703.1"/>
    </source>
</evidence>
<dbReference type="Proteomes" id="UP001165080">
    <property type="component" value="Unassembled WGS sequence"/>
</dbReference>
<feature type="region of interest" description="Disordered" evidence="1">
    <location>
        <begin position="77"/>
        <end position="118"/>
    </location>
</feature>
<dbReference type="AlphaFoldDB" id="A0A9W6F8Y5"/>
<reference evidence="2 3" key="1">
    <citation type="journal article" date="2023" name="Commun. Biol.">
        <title>Reorganization of the ancestral sex-determining regions during the evolution of trioecy in Pleodorina starrii.</title>
        <authorList>
            <person name="Takahashi K."/>
            <person name="Suzuki S."/>
            <person name="Kawai-Toyooka H."/>
            <person name="Yamamoto K."/>
            <person name="Hamaji T."/>
            <person name="Ootsuki R."/>
            <person name="Yamaguchi H."/>
            <person name="Kawachi M."/>
            <person name="Higashiyama T."/>
            <person name="Nozaki H."/>
        </authorList>
    </citation>
    <scope>NUCLEOTIDE SEQUENCE [LARGE SCALE GENOMIC DNA]</scope>
    <source>
        <strain evidence="2 3">NIES-4479</strain>
    </source>
</reference>